<keyword evidence="3" id="KW-1185">Reference proteome</keyword>
<gene>
    <name evidence="2" type="ORF">GPUH_LOCUS12432</name>
</gene>
<organism evidence="4">
    <name type="scientific">Gongylonema pulchrum</name>
    <dbReference type="NCBI Taxonomy" id="637853"/>
    <lineage>
        <taxon>Eukaryota</taxon>
        <taxon>Metazoa</taxon>
        <taxon>Ecdysozoa</taxon>
        <taxon>Nematoda</taxon>
        <taxon>Chromadorea</taxon>
        <taxon>Rhabditida</taxon>
        <taxon>Spirurina</taxon>
        <taxon>Spiruromorpha</taxon>
        <taxon>Spiruroidea</taxon>
        <taxon>Gongylonematidae</taxon>
        <taxon>Gongylonema</taxon>
    </lineage>
</organism>
<proteinExistence type="predicted"/>
<evidence type="ECO:0000256" key="1">
    <source>
        <dbReference type="SAM" id="MobiDB-lite"/>
    </source>
</evidence>
<sequence>MCEEVIFATARGTLSDGTVTGRCSDNSGSASGSGGSNSCCIVYPHQVRRKSKGKPENVCQLMAMIQQKTTLGSTTLSAIQPPQKTKTESTLLKGRSISVATVNDFRNPKSSGSSNATAATTVSSLALKKFSSQLRSPRYFEMMPNLKQFAPYTPPPMLSPMRRGSGLFWNISQSALPESNRPNSSQESIGIEGVAGKRYPDYEGSSYSNRRANGTDEEPPEKRSRRSMVAATLQSGNKSATDEDDQRRQLGATPVRKNGLCYPSQLFDAKLLCLEALRKESDASWNGSHSPSIPSNAAATPRCVIEFLL</sequence>
<feature type="compositionally biased region" description="Polar residues" evidence="1">
    <location>
        <begin position="175"/>
        <end position="188"/>
    </location>
</feature>
<dbReference type="EMBL" id="UYRT01079308">
    <property type="protein sequence ID" value="VDN20440.1"/>
    <property type="molecule type" value="Genomic_DNA"/>
</dbReference>
<reference evidence="2 3" key="2">
    <citation type="submission" date="2018-11" db="EMBL/GenBank/DDBJ databases">
        <authorList>
            <consortium name="Pathogen Informatics"/>
        </authorList>
    </citation>
    <scope>NUCLEOTIDE SEQUENCE [LARGE SCALE GENOMIC DNA]</scope>
</reference>
<accession>A0A183DUP1</accession>
<dbReference type="AlphaFoldDB" id="A0A183DUP1"/>
<dbReference type="OrthoDB" id="10258692at2759"/>
<evidence type="ECO:0000313" key="4">
    <source>
        <dbReference type="WBParaSite" id="GPUH_0001244601-mRNA-1"/>
    </source>
</evidence>
<evidence type="ECO:0000313" key="2">
    <source>
        <dbReference type="EMBL" id="VDN20440.1"/>
    </source>
</evidence>
<protein>
    <submittedName>
        <fullName evidence="2 4">Uncharacterized protein</fullName>
    </submittedName>
</protein>
<reference evidence="4" key="1">
    <citation type="submission" date="2016-06" db="UniProtKB">
        <authorList>
            <consortium name="WormBaseParasite"/>
        </authorList>
    </citation>
    <scope>IDENTIFICATION</scope>
</reference>
<feature type="region of interest" description="Disordered" evidence="1">
    <location>
        <begin position="175"/>
        <end position="248"/>
    </location>
</feature>
<dbReference type="Proteomes" id="UP000271098">
    <property type="component" value="Unassembled WGS sequence"/>
</dbReference>
<name>A0A183DUP1_9BILA</name>
<dbReference type="WBParaSite" id="GPUH_0001244601-mRNA-1">
    <property type="protein sequence ID" value="GPUH_0001244601-mRNA-1"/>
    <property type="gene ID" value="GPUH_0001244601"/>
</dbReference>
<evidence type="ECO:0000313" key="3">
    <source>
        <dbReference type="Proteomes" id="UP000271098"/>
    </source>
</evidence>